<keyword evidence="6" id="KW-1003">Cell membrane</keyword>
<evidence type="ECO:0000256" key="3">
    <source>
        <dbReference type="ARBA" id="ARBA00008746"/>
    </source>
</evidence>
<evidence type="ECO:0000256" key="12">
    <source>
        <dbReference type="ARBA" id="ARBA00022842"/>
    </source>
</evidence>
<evidence type="ECO:0000256" key="4">
    <source>
        <dbReference type="ARBA" id="ARBA00012786"/>
    </source>
</evidence>
<evidence type="ECO:0000313" key="21">
    <source>
        <dbReference type="EMBL" id="MBE5024254.1"/>
    </source>
</evidence>
<feature type="transmembrane region" description="Helical" evidence="19">
    <location>
        <begin position="327"/>
        <end position="351"/>
    </location>
</feature>
<dbReference type="EMBL" id="JADCJZ010000002">
    <property type="protein sequence ID" value="MBE5024254.1"/>
    <property type="molecule type" value="Genomic_DNA"/>
</dbReference>
<reference evidence="21 22" key="1">
    <citation type="submission" date="2020-10" db="EMBL/GenBank/DDBJ databases">
        <title>ChiBAC.</title>
        <authorList>
            <person name="Zenner C."/>
            <person name="Hitch T.C.A."/>
            <person name="Clavel T."/>
        </authorList>
    </citation>
    <scope>NUCLEOTIDE SEQUENCE [LARGE SCALE GENOMIC DNA]</scope>
    <source>
        <strain evidence="21 22">DSM 107455</strain>
    </source>
</reference>
<dbReference type="InterPro" id="IPR059000">
    <property type="entry name" value="ATPase_P-type_domA"/>
</dbReference>
<name>A0ABR9QT38_9ACTN</name>
<dbReference type="Pfam" id="PF13246">
    <property type="entry name" value="Cation_ATPase"/>
    <property type="match status" value="1"/>
</dbReference>
<dbReference type="InterPro" id="IPR018303">
    <property type="entry name" value="ATPase_P-typ_P_site"/>
</dbReference>
<feature type="transmembrane region" description="Helical" evidence="19">
    <location>
        <begin position="895"/>
        <end position="915"/>
    </location>
</feature>
<dbReference type="NCBIfam" id="TIGR01524">
    <property type="entry name" value="ATPase-IIIB_Mg"/>
    <property type="match status" value="1"/>
</dbReference>
<dbReference type="CDD" id="cd02077">
    <property type="entry name" value="P-type_ATPase_Mg"/>
    <property type="match status" value="1"/>
</dbReference>
<dbReference type="Pfam" id="PF00122">
    <property type="entry name" value="E1-E2_ATPase"/>
    <property type="match status" value="1"/>
</dbReference>
<dbReference type="RefSeq" id="WP_193529676.1">
    <property type="nucleotide sequence ID" value="NZ_JADCJZ010000002.1"/>
</dbReference>
<evidence type="ECO:0000256" key="17">
    <source>
        <dbReference type="ARBA" id="ARBA00047295"/>
    </source>
</evidence>
<evidence type="ECO:0000256" key="16">
    <source>
        <dbReference type="ARBA" id="ARBA00029806"/>
    </source>
</evidence>
<dbReference type="PROSITE" id="PS00154">
    <property type="entry name" value="ATPASE_E1_E2"/>
    <property type="match status" value="1"/>
</dbReference>
<dbReference type="Pfam" id="PF00690">
    <property type="entry name" value="Cation_ATPase_N"/>
    <property type="match status" value="1"/>
</dbReference>
<gene>
    <name evidence="21" type="primary">mgtA</name>
    <name evidence="21" type="ORF">INF26_05225</name>
</gene>
<dbReference type="SFLD" id="SFLDG00002">
    <property type="entry name" value="C1.7:_P-type_atpase_like"/>
    <property type="match status" value="1"/>
</dbReference>
<evidence type="ECO:0000256" key="5">
    <source>
        <dbReference type="ARBA" id="ARBA00013555"/>
    </source>
</evidence>
<dbReference type="InterPro" id="IPR023298">
    <property type="entry name" value="ATPase_P-typ_TM_dom_sf"/>
</dbReference>
<dbReference type="SMART" id="SM00831">
    <property type="entry name" value="Cation_ATPase_N"/>
    <property type="match status" value="1"/>
</dbReference>
<dbReference type="SUPFAM" id="SSF81665">
    <property type="entry name" value="Calcium ATPase, transmembrane domain M"/>
    <property type="match status" value="1"/>
</dbReference>
<keyword evidence="13" id="KW-1278">Translocase</keyword>
<dbReference type="Gene3D" id="3.40.50.1000">
    <property type="entry name" value="HAD superfamily/HAD-like"/>
    <property type="match status" value="1"/>
</dbReference>
<proteinExistence type="inferred from homology"/>
<sequence length="927" mass="98622">MPKTKLIQHIKNITIKGNRNAGDAPRDRGGKSAVARCGELGSALEHAARAEKHDLLASLGSSTDGITSAEATRRLEQNGHNSPSERRRLPLALRLAASFVSPFTLILAALAAVSLYTNVILAAPGDEDPSTCVIIAVMVAISGVLRFVQEDRGLAAAESLRKLVTTTCCVVRAGEPEREVPFSELVIGDVVRLAAGDLVPADARVIEAKDLFLNQAALTGESEPVEKTADPCPAAVPSRALTVGDCGNIVFTGTSVVSGSARAVVVATGDDTYVGRVMGACRERPAQTSFDAGVASVSRVLVAFMLVMCPVVFVLNGLTKGDWLSALLFSVSVAVGITPQMLPVIVTTCLARGAREMARHEVIVKDLAAIQNLGAMDVLCCDKTGTLTEDRVILERHINVEGRPDDRVLRHAYLVSHFQTGLRNLIDEAIIGRYESIAEKDRGLAGVASRYRRVDEVPFDFERRRMSVVIEDERGKSQMVTKGAVREVLAACSYVELAEGVRPLDGGLRTRLLARAEDLGARGMRTIAVAQKTNPRPVGAFGPEDERDMVFMGYLAFLDPPKQSAAEAIERLTKAGVSVRVVTGDAEGVAACVCRTVGIRVEGVLLGPEVDALDDAALAARAEETQLFARLSPLQKARVVRALRAAGHVVGFMGDGINDAAAMRAADVGVSVDTAVDVAKESAQVILTRKDLSVLVRGVREGRRTYANTIKYIKATASSNFGNVLSVLVASAFLPFLPMSALQLLLLGLAYTVACAALPWDNVEEAFLASPRTWDARSIVRFMLWMGPLSSVFDIVTYAAMFFVVAPTAAGGPWGALGPATAAAFVAVFHTGWFVESMWTQTLVLFALRGERVLASEGRPARTLAAVAVLGVAALTALPWTPGASEALGLAPLPAAFWPLLATCAAGYLLLVGLVKRLYLRRFDSLL</sequence>
<dbReference type="SUPFAM" id="SSF56784">
    <property type="entry name" value="HAD-like"/>
    <property type="match status" value="1"/>
</dbReference>
<dbReference type="Gene3D" id="1.20.1110.10">
    <property type="entry name" value="Calcium-transporting ATPase, transmembrane domain"/>
    <property type="match status" value="1"/>
</dbReference>
<dbReference type="InterPro" id="IPR036412">
    <property type="entry name" value="HAD-like_sf"/>
</dbReference>
<comment type="catalytic activity">
    <reaction evidence="17">
        <text>Mg(2+)(out) + ATP + H2O = Mg(2+)(in) + ADP + phosphate + H(+)</text>
        <dbReference type="Rhea" id="RHEA:10260"/>
        <dbReference type="ChEBI" id="CHEBI:15377"/>
        <dbReference type="ChEBI" id="CHEBI:15378"/>
        <dbReference type="ChEBI" id="CHEBI:18420"/>
        <dbReference type="ChEBI" id="CHEBI:30616"/>
        <dbReference type="ChEBI" id="CHEBI:43474"/>
        <dbReference type="ChEBI" id="CHEBI:456216"/>
        <dbReference type="EC" id="7.2.2.14"/>
    </reaction>
</comment>
<dbReference type="InterPro" id="IPR023299">
    <property type="entry name" value="ATPase_P-typ_cyto_dom_N"/>
</dbReference>
<comment type="similarity">
    <text evidence="3">Belongs to the cation transport ATPase (P-type) (TC 3.A.3) family. Type IIIB subfamily.</text>
</comment>
<evidence type="ECO:0000256" key="18">
    <source>
        <dbReference type="ARBA" id="ARBA00049360"/>
    </source>
</evidence>
<feature type="transmembrane region" description="Helical" evidence="19">
    <location>
        <begin position="128"/>
        <end position="148"/>
    </location>
</feature>
<evidence type="ECO:0000256" key="10">
    <source>
        <dbReference type="ARBA" id="ARBA00022741"/>
    </source>
</evidence>
<feature type="transmembrane region" description="Helical" evidence="19">
    <location>
        <begin position="860"/>
        <end position="880"/>
    </location>
</feature>
<dbReference type="NCBIfam" id="TIGR01494">
    <property type="entry name" value="ATPase_P-type"/>
    <property type="match status" value="2"/>
</dbReference>
<evidence type="ECO:0000256" key="7">
    <source>
        <dbReference type="ARBA" id="ARBA00022519"/>
    </source>
</evidence>
<keyword evidence="8" id="KW-0597">Phosphoprotein</keyword>
<keyword evidence="9 19" id="KW-0812">Transmembrane</keyword>
<dbReference type="InterPro" id="IPR006068">
    <property type="entry name" value="ATPase_P-typ_cation-transptr_C"/>
</dbReference>
<dbReference type="InterPro" id="IPR008250">
    <property type="entry name" value="ATPase_P-typ_transduc_dom_A_sf"/>
</dbReference>
<accession>A0ABR9QT38</accession>
<dbReference type="PRINTS" id="PR01836">
    <property type="entry name" value="MGATPASE"/>
</dbReference>
<keyword evidence="11" id="KW-0067">ATP-binding</keyword>
<dbReference type="SUPFAM" id="SSF81653">
    <property type="entry name" value="Calcium ATPase, transduction domain A"/>
    <property type="match status" value="1"/>
</dbReference>
<dbReference type="Gene3D" id="2.70.150.10">
    <property type="entry name" value="Calcium-transporting ATPase, cytoplasmic transduction domain A"/>
    <property type="match status" value="1"/>
</dbReference>
<evidence type="ECO:0000256" key="9">
    <source>
        <dbReference type="ARBA" id="ARBA00022692"/>
    </source>
</evidence>
<feature type="domain" description="Cation-transporting P-type ATPase N-terminal" evidence="20">
    <location>
        <begin position="46"/>
        <end position="119"/>
    </location>
</feature>
<dbReference type="PANTHER" id="PTHR42861">
    <property type="entry name" value="CALCIUM-TRANSPORTING ATPASE"/>
    <property type="match status" value="1"/>
</dbReference>
<comment type="subcellular location">
    <subcellularLocation>
        <location evidence="2">Cell inner membrane</location>
        <topology evidence="2">Multi-pass membrane protein</topology>
    </subcellularLocation>
</comment>
<evidence type="ECO:0000259" key="20">
    <source>
        <dbReference type="SMART" id="SM00831"/>
    </source>
</evidence>
<dbReference type="SFLD" id="SFLDF00027">
    <property type="entry name" value="p-type_atpase"/>
    <property type="match status" value="1"/>
</dbReference>
<keyword evidence="10" id="KW-0547">Nucleotide-binding</keyword>
<evidence type="ECO:0000256" key="14">
    <source>
        <dbReference type="ARBA" id="ARBA00022989"/>
    </source>
</evidence>
<evidence type="ECO:0000256" key="1">
    <source>
        <dbReference type="ARBA" id="ARBA00003954"/>
    </source>
</evidence>
<keyword evidence="22" id="KW-1185">Reference proteome</keyword>
<dbReference type="InterPro" id="IPR004014">
    <property type="entry name" value="ATPase_P-typ_cation-transptr_N"/>
</dbReference>
<feature type="transmembrane region" description="Helical" evidence="19">
    <location>
        <begin position="822"/>
        <end position="848"/>
    </location>
</feature>
<comment type="caution">
    <text evidence="21">The sequence shown here is derived from an EMBL/GenBank/DDBJ whole genome shotgun (WGS) entry which is preliminary data.</text>
</comment>
<dbReference type="InterPro" id="IPR001757">
    <property type="entry name" value="P_typ_ATPase"/>
</dbReference>
<organism evidence="21 22">
    <name type="scientific">Thermophilibacter gallinarum</name>
    <dbReference type="NCBI Taxonomy" id="2779357"/>
    <lineage>
        <taxon>Bacteria</taxon>
        <taxon>Bacillati</taxon>
        <taxon>Actinomycetota</taxon>
        <taxon>Coriobacteriia</taxon>
        <taxon>Coriobacteriales</taxon>
        <taxon>Atopobiaceae</taxon>
        <taxon>Thermophilibacter</taxon>
    </lineage>
</organism>
<feature type="transmembrane region" description="Helical" evidence="19">
    <location>
        <begin position="740"/>
        <end position="761"/>
    </location>
</feature>
<dbReference type="SFLD" id="SFLDS00003">
    <property type="entry name" value="Haloacid_Dehalogenase"/>
    <property type="match status" value="1"/>
</dbReference>
<evidence type="ECO:0000256" key="13">
    <source>
        <dbReference type="ARBA" id="ARBA00022967"/>
    </source>
</evidence>
<evidence type="ECO:0000313" key="22">
    <source>
        <dbReference type="Proteomes" id="UP001194273"/>
    </source>
</evidence>
<feature type="transmembrane region" description="Helical" evidence="19">
    <location>
        <begin position="712"/>
        <end position="734"/>
    </location>
</feature>
<evidence type="ECO:0000256" key="6">
    <source>
        <dbReference type="ARBA" id="ARBA00022475"/>
    </source>
</evidence>
<dbReference type="InterPro" id="IPR023214">
    <property type="entry name" value="HAD_sf"/>
</dbReference>
<evidence type="ECO:0000256" key="8">
    <source>
        <dbReference type="ARBA" id="ARBA00022553"/>
    </source>
</evidence>
<feature type="transmembrane region" description="Helical" evidence="19">
    <location>
        <begin position="782"/>
        <end position="810"/>
    </location>
</feature>
<dbReference type="EC" id="7.2.2.14" evidence="4"/>
<feature type="transmembrane region" description="Helical" evidence="19">
    <location>
        <begin position="91"/>
        <end position="116"/>
    </location>
</feature>
<protein>
    <recommendedName>
        <fullName evidence="5">Magnesium-transporting ATPase, P-type 1</fullName>
        <ecNumber evidence="4">7.2.2.14</ecNumber>
    </recommendedName>
    <alternativeName>
        <fullName evidence="16">Mg(2+) transport ATPase, P-type 1</fullName>
    </alternativeName>
</protein>
<evidence type="ECO:0000256" key="15">
    <source>
        <dbReference type="ARBA" id="ARBA00023136"/>
    </source>
</evidence>
<evidence type="ECO:0000256" key="11">
    <source>
        <dbReference type="ARBA" id="ARBA00022840"/>
    </source>
</evidence>
<dbReference type="NCBIfam" id="NF011702">
    <property type="entry name" value="PRK15122.1"/>
    <property type="match status" value="1"/>
</dbReference>
<evidence type="ECO:0000256" key="2">
    <source>
        <dbReference type="ARBA" id="ARBA00004429"/>
    </source>
</evidence>
<keyword evidence="7" id="KW-0997">Cell inner membrane</keyword>
<dbReference type="Proteomes" id="UP001194273">
    <property type="component" value="Unassembled WGS sequence"/>
</dbReference>
<dbReference type="InterPro" id="IPR006415">
    <property type="entry name" value="P-type_ATPase_IIIB"/>
</dbReference>
<comment type="function">
    <text evidence="1">Mediates magnesium influx to the cytosol.</text>
</comment>
<feature type="transmembrane region" description="Helical" evidence="19">
    <location>
        <begin position="292"/>
        <end position="315"/>
    </location>
</feature>
<keyword evidence="15 19" id="KW-0472">Membrane</keyword>
<dbReference type="Gene3D" id="3.40.1110.10">
    <property type="entry name" value="Calcium-transporting ATPase, cytoplasmic domain N"/>
    <property type="match status" value="1"/>
</dbReference>
<dbReference type="Pfam" id="PF00689">
    <property type="entry name" value="Cation_ATPase_C"/>
    <property type="match status" value="1"/>
</dbReference>
<dbReference type="InterPro" id="IPR044492">
    <property type="entry name" value="P_typ_ATPase_HD_dom"/>
</dbReference>
<keyword evidence="12" id="KW-0460">Magnesium</keyword>
<evidence type="ECO:0000256" key="19">
    <source>
        <dbReference type="SAM" id="Phobius"/>
    </source>
</evidence>
<keyword evidence="14 19" id="KW-1133">Transmembrane helix</keyword>
<comment type="catalytic activity">
    <reaction evidence="18">
        <text>ATP + H2O = ADP + phosphate + H(+)</text>
        <dbReference type="Rhea" id="RHEA:13065"/>
        <dbReference type="ChEBI" id="CHEBI:15377"/>
        <dbReference type="ChEBI" id="CHEBI:15378"/>
        <dbReference type="ChEBI" id="CHEBI:30616"/>
        <dbReference type="ChEBI" id="CHEBI:43474"/>
        <dbReference type="ChEBI" id="CHEBI:456216"/>
    </reaction>
</comment>